<feature type="domain" description="VTT" evidence="7">
    <location>
        <begin position="38"/>
        <end position="165"/>
    </location>
</feature>
<evidence type="ECO:0000256" key="4">
    <source>
        <dbReference type="ARBA" id="ARBA00022989"/>
    </source>
</evidence>
<name>A0A2M7CQ59_9BACT</name>
<evidence type="ECO:0000313" key="9">
    <source>
        <dbReference type="Proteomes" id="UP000230595"/>
    </source>
</evidence>
<evidence type="ECO:0000256" key="6">
    <source>
        <dbReference type="SAM" id="Phobius"/>
    </source>
</evidence>
<feature type="transmembrane region" description="Helical" evidence="6">
    <location>
        <begin position="12"/>
        <end position="38"/>
    </location>
</feature>
<dbReference type="InterPro" id="IPR032816">
    <property type="entry name" value="VTT_dom"/>
</dbReference>
<proteinExistence type="predicted"/>
<dbReference type="GO" id="GO:0005886">
    <property type="term" value="C:plasma membrane"/>
    <property type="evidence" value="ECO:0007669"/>
    <property type="project" value="UniProtKB-SubCell"/>
</dbReference>
<protein>
    <submittedName>
        <fullName evidence="8">DedA family protein</fullName>
    </submittedName>
</protein>
<evidence type="ECO:0000256" key="5">
    <source>
        <dbReference type="ARBA" id="ARBA00023136"/>
    </source>
</evidence>
<comment type="caution">
    <text evidence="8">The sequence shown here is derived from an EMBL/GenBank/DDBJ whole genome shotgun (WGS) entry which is preliminary data.</text>
</comment>
<dbReference type="PANTHER" id="PTHR42709:SF6">
    <property type="entry name" value="UNDECAPRENYL PHOSPHATE TRANSPORTER A"/>
    <property type="match status" value="1"/>
</dbReference>
<feature type="transmembrane region" description="Helical" evidence="6">
    <location>
        <begin position="114"/>
        <end position="134"/>
    </location>
</feature>
<feature type="transmembrane region" description="Helical" evidence="6">
    <location>
        <begin position="58"/>
        <end position="80"/>
    </location>
</feature>
<evidence type="ECO:0000259" key="7">
    <source>
        <dbReference type="Pfam" id="PF09335"/>
    </source>
</evidence>
<dbReference type="PANTHER" id="PTHR42709">
    <property type="entry name" value="ALKALINE PHOSPHATASE LIKE PROTEIN"/>
    <property type="match status" value="1"/>
</dbReference>
<reference evidence="9" key="1">
    <citation type="submission" date="2017-09" db="EMBL/GenBank/DDBJ databases">
        <title>Depth-based differentiation of microbial function through sediment-hosted aquifers and enrichment of novel symbionts in the deep terrestrial subsurface.</title>
        <authorList>
            <person name="Probst A.J."/>
            <person name="Ladd B."/>
            <person name="Jarett J.K."/>
            <person name="Geller-Mcgrath D.E."/>
            <person name="Sieber C.M.K."/>
            <person name="Emerson J.B."/>
            <person name="Anantharaman K."/>
            <person name="Thomas B.C."/>
            <person name="Malmstrom R."/>
            <person name="Stieglmeier M."/>
            <person name="Klingl A."/>
            <person name="Woyke T."/>
            <person name="Ryan C.M."/>
            <person name="Banfield J.F."/>
        </authorList>
    </citation>
    <scope>NUCLEOTIDE SEQUENCE [LARGE SCALE GENOMIC DNA]</scope>
</reference>
<gene>
    <name evidence="8" type="ORF">COS33_01455</name>
</gene>
<feature type="transmembrane region" description="Helical" evidence="6">
    <location>
        <begin position="181"/>
        <end position="199"/>
    </location>
</feature>
<dbReference type="Proteomes" id="UP000230595">
    <property type="component" value="Unassembled WGS sequence"/>
</dbReference>
<organism evidence="8 9">
    <name type="scientific">Candidatus Wolfebacteria bacterium CG02_land_8_20_14_3_00_37_12</name>
    <dbReference type="NCBI Taxonomy" id="1975066"/>
    <lineage>
        <taxon>Bacteria</taxon>
        <taxon>Candidatus Wolfeibacteriota</taxon>
    </lineage>
</organism>
<accession>A0A2M7CQ59</accession>
<keyword evidence="3 6" id="KW-0812">Transmembrane</keyword>
<comment type="subcellular location">
    <subcellularLocation>
        <location evidence="1">Cell membrane</location>
        <topology evidence="1">Multi-pass membrane protein</topology>
    </subcellularLocation>
</comment>
<evidence type="ECO:0000256" key="1">
    <source>
        <dbReference type="ARBA" id="ARBA00004651"/>
    </source>
</evidence>
<evidence type="ECO:0000256" key="2">
    <source>
        <dbReference type="ARBA" id="ARBA00022475"/>
    </source>
</evidence>
<evidence type="ECO:0000313" key="8">
    <source>
        <dbReference type="EMBL" id="PIV31763.1"/>
    </source>
</evidence>
<dbReference type="Pfam" id="PF09335">
    <property type="entry name" value="VTT_dom"/>
    <property type="match status" value="1"/>
</dbReference>
<keyword evidence="2" id="KW-1003">Cell membrane</keyword>
<evidence type="ECO:0000256" key="3">
    <source>
        <dbReference type="ARBA" id="ARBA00022692"/>
    </source>
</evidence>
<dbReference type="InterPro" id="IPR051311">
    <property type="entry name" value="DedA_domain"/>
</dbReference>
<keyword evidence="5 6" id="KW-0472">Membrane</keyword>
<keyword evidence="4 6" id="KW-1133">Transmembrane helix</keyword>
<dbReference type="EMBL" id="PEUH01000032">
    <property type="protein sequence ID" value="PIV31763.1"/>
    <property type="molecule type" value="Genomic_DNA"/>
</dbReference>
<dbReference type="AlphaFoldDB" id="A0A2M7CQ59"/>
<feature type="transmembrane region" description="Helical" evidence="6">
    <location>
        <begin position="146"/>
        <end position="169"/>
    </location>
</feature>
<sequence>MISIILETISNFILLIIQKIGYLGVFFLMFLQSVNIPIPSEITMSFSGFLVQKEILNFWLVVLMGTFGNLTGSLISYFLASSLARNGWRAKYGILKILISDSNLQLAEKWFNKYGTFSIFFGRMIPVVSTFISFPAGLAKMKISVFSFLTFAGSFVWCSFLTYLGFVFGENWQALQIYFRKFDYLILILIIAVIGWWGWKHLRKIQNSK</sequence>